<dbReference type="GO" id="GO:0003961">
    <property type="term" value="F:O-acetylhomoserine aminocarboxypropyltransferase activity"/>
    <property type="evidence" value="ECO:0007669"/>
    <property type="project" value="UniProtKB-EC"/>
</dbReference>
<dbReference type="PANTHER" id="PTHR33303">
    <property type="entry name" value="CYTOPLASMIC PROTEIN-RELATED"/>
    <property type="match status" value="1"/>
</dbReference>
<proteinExistence type="predicted"/>
<dbReference type="Proteomes" id="UP000005324">
    <property type="component" value="Unassembled WGS sequence"/>
</dbReference>
<keyword evidence="3" id="KW-1185">Reference proteome</keyword>
<gene>
    <name evidence="2" type="ORF">HMPREF0731_0494</name>
</gene>
<name>D5RHD5_9PROT</name>
<protein>
    <submittedName>
        <fullName evidence="2">CoA binding domain protein</fullName>
        <ecNumber evidence="2">2.5.1.49</ecNumber>
    </submittedName>
</protein>
<dbReference type="Pfam" id="PF13380">
    <property type="entry name" value="CoA_binding_2"/>
    <property type="match status" value="1"/>
</dbReference>
<dbReference type="AlphaFoldDB" id="D5RHD5"/>
<feature type="domain" description="CoA-binding" evidence="1">
    <location>
        <begin position="18"/>
        <end position="111"/>
    </location>
</feature>
<reference evidence="2 3" key="1">
    <citation type="submission" date="2010-04" db="EMBL/GenBank/DDBJ databases">
        <authorList>
            <person name="Qin X."/>
            <person name="Bachman B."/>
            <person name="Battles P."/>
            <person name="Bell A."/>
            <person name="Bess C."/>
            <person name="Bickham C."/>
            <person name="Chaboub L."/>
            <person name="Chen D."/>
            <person name="Coyle M."/>
            <person name="Deiros D.R."/>
            <person name="Dinh H."/>
            <person name="Forbes L."/>
            <person name="Fowler G."/>
            <person name="Francisco L."/>
            <person name="Fu Q."/>
            <person name="Gubbala S."/>
            <person name="Hale W."/>
            <person name="Han Y."/>
            <person name="Hemphill L."/>
            <person name="Highlander S.K."/>
            <person name="Hirani K."/>
            <person name="Hogues M."/>
            <person name="Jackson L."/>
            <person name="Jakkamsetti A."/>
            <person name="Javaid M."/>
            <person name="Jiang H."/>
            <person name="Korchina V."/>
            <person name="Kovar C."/>
            <person name="Lara F."/>
            <person name="Lee S."/>
            <person name="Mata R."/>
            <person name="Mathew T."/>
            <person name="Moen C."/>
            <person name="Morales K."/>
            <person name="Munidasa M."/>
            <person name="Nazareth L."/>
            <person name="Ngo R."/>
            <person name="Nguyen L."/>
            <person name="Okwuonu G."/>
            <person name="Ongeri F."/>
            <person name="Patil S."/>
            <person name="Petrosino J."/>
            <person name="Pham C."/>
            <person name="Pham P."/>
            <person name="Pu L.-L."/>
            <person name="Puazo M."/>
            <person name="Raj R."/>
            <person name="Reid J."/>
            <person name="Rouhana J."/>
            <person name="Saada N."/>
            <person name="Shang Y."/>
            <person name="Simmons D."/>
            <person name="Thornton R."/>
            <person name="Warren J."/>
            <person name="Weissenberger G."/>
            <person name="Zhang J."/>
            <person name="Zhang L."/>
            <person name="Zhou C."/>
            <person name="Zhu D."/>
            <person name="Muzny D."/>
            <person name="Worley K."/>
            <person name="Gibbs R."/>
        </authorList>
    </citation>
    <scope>NUCLEOTIDE SEQUENCE [LARGE SCALE GENOMIC DNA]</scope>
    <source>
        <strain evidence="2 3">ATCC 49957</strain>
    </source>
</reference>
<dbReference type="InterPro" id="IPR036291">
    <property type="entry name" value="NAD(P)-bd_dom_sf"/>
</dbReference>
<dbReference type="EC" id="2.5.1.49" evidence="2"/>
<dbReference type="PANTHER" id="PTHR33303:SF2">
    <property type="entry name" value="COA-BINDING DOMAIN-CONTAINING PROTEIN"/>
    <property type="match status" value="1"/>
</dbReference>
<dbReference type="HOGENOM" id="CLU_112567_0_0_5"/>
<dbReference type="InterPro" id="IPR003781">
    <property type="entry name" value="CoA-bd"/>
</dbReference>
<organism evidence="2 3">
    <name type="scientific">Pseudoroseomonas cervicalis ATCC 49957</name>
    <dbReference type="NCBI Taxonomy" id="525371"/>
    <lineage>
        <taxon>Bacteria</taxon>
        <taxon>Pseudomonadati</taxon>
        <taxon>Pseudomonadota</taxon>
        <taxon>Alphaproteobacteria</taxon>
        <taxon>Acetobacterales</taxon>
        <taxon>Roseomonadaceae</taxon>
        <taxon>Roseomonas</taxon>
    </lineage>
</organism>
<sequence>MTAMPTDGLSDDQIRKLLLETRRVAVVGASANPARPSNGVTGFLVGRGYDVTPVNPGLAGQRLHGSPVAASLEAAAPLDLVDIFRRSEEAGAVVDEAIRLGARAVWMQLGVIDTAAAERARAAGLVAVMDRCPVIEWGRLGLSTGA</sequence>
<dbReference type="EMBL" id="ADVL01000097">
    <property type="protein sequence ID" value="EFH13293.1"/>
    <property type="molecule type" value="Genomic_DNA"/>
</dbReference>
<keyword evidence="2" id="KW-0808">Transferase</keyword>
<evidence type="ECO:0000313" key="2">
    <source>
        <dbReference type="EMBL" id="EFH13293.1"/>
    </source>
</evidence>
<evidence type="ECO:0000259" key="1">
    <source>
        <dbReference type="SMART" id="SM00881"/>
    </source>
</evidence>
<accession>D5RHD5</accession>
<dbReference type="SMART" id="SM00881">
    <property type="entry name" value="CoA_binding"/>
    <property type="match status" value="1"/>
</dbReference>
<comment type="caution">
    <text evidence="2">The sequence shown here is derived from an EMBL/GenBank/DDBJ whole genome shotgun (WGS) entry which is preliminary data.</text>
</comment>
<evidence type="ECO:0000313" key="3">
    <source>
        <dbReference type="Proteomes" id="UP000005324"/>
    </source>
</evidence>
<dbReference type="Gene3D" id="3.40.50.720">
    <property type="entry name" value="NAD(P)-binding Rossmann-like Domain"/>
    <property type="match status" value="1"/>
</dbReference>
<dbReference type="SUPFAM" id="SSF51735">
    <property type="entry name" value="NAD(P)-binding Rossmann-fold domains"/>
    <property type="match status" value="1"/>
</dbReference>